<feature type="transmembrane region" description="Helical" evidence="1">
    <location>
        <begin position="85"/>
        <end position="104"/>
    </location>
</feature>
<keyword evidence="1" id="KW-0472">Membrane</keyword>
<organism evidence="2 3">
    <name type="scientific">Paenibacillus violae</name>
    <dbReference type="NCBI Taxonomy" id="3077234"/>
    <lineage>
        <taxon>Bacteria</taxon>
        <taxon>Bacillati</taxon>
        <taxon>Bacillota</taxon>
        <taxon>Bacilli</taxon>
        <taxon>Bacillales</taxon>
        <taxon>Paenibacillaceae</taxon>
        <taxon>Paenibacillus</taxon>
    </lineage>
</organism>
<protein>
    <submittedName>
        <fullName evidence="2">Uncharacterized protein</fullName>
    </submittedName>
</protein>
<comment type="caution">
    <text evidence="2">The sequence shown here is derived from an EMBL/GenBank/DDBJ whole genome shotgun (WGS) entry which is preliminary data.</text>
</comment>
<dbReference type="RefSeq" id="WP_315952314.1">
    <property type="nucleotide sequence ID" value="NZ_JAWCUD010000004.1"/>
</dbReference>
<evidence type="ECO:0000256" key="1">
    <source>
        <dbReference type="SAM" id="Phobius"/>
    </source>
</evidence>
<dbReference type="EMBL" id="JAWCUD010000004">
    <property type="protein sequence ID" value="MDU0202256.1"/>
    <property type="molecule type" value="Genomic_DNA"/>
</dbReference>
<reference evidence="2 3" key="1">
    <citation type="submission" date="2023-10" db="EMBL/GenBank/DDBJ databases">
        <title>Paenibacillus strain PFR10 Genome sequencing and assembly.</title>
        <authorList>
            <person name="Kim I."/>
        </authorList>
    </citation>
    <scope>NUCLEOTIDE SEQUENCE [LARGE SCALE GENOMIC DNA]</scope>
    <source>
        <strain evidence="2 3">PFR10</strain>
    </source>
</reference>
<evidence type="ECO:0000313" key="2">
    <source>
        <dbReference type="EMBL" id="MDU0202256.1"/>
    </source>
</evidence>
<keyword evidence="1" id="KW-1133">Transmembrane helix</keyword>
<accession>A0ABU3RDC8</accession>
<keyword evidence="1" id="KW-0812">Transmembrane</keyword>
<name>A0ABU3RDC8_9BACL</name>
<keyword evidence="3" id="KW-1185">Reference proteome</keyword>
<dbReference type="Proteomes" id="UP001260980">
    <property type="component" value="Unassembled WGS sequence"/>
</dbReference>
<evidence type="ECO:0000313" key="3">
    <source>
        <dbReference type="Proteomes" id="UP001260980"/>
    </source>
</evidence>
<proteinExistence type="predicted"/>
<sequence length="113" mass="13155">MALYPKYAEITYLAALFAGYKSKSVTSAKFAAFFAGFVWWEKYVSLAFPKLRLNPNKAANFTWVILTNKFRGITSIRTKNFAVNWIYALFLFYFKNYGHFGVFLPGGRDKMRF</sequence>
<gene>
    <name evidence="2" type="ORF">RQP52_14225</name>
</gene>